<organism evidence="1 2">
    <name type="scientific">Ferruginibacter yonginensis</name>
    <dbReference type="NCBI Taxonomy" id="1310416"/>
    <lineage>
        <taxon>Bacteria</taxon>
        <taxon>Pseudomonadati</taxon>
        <taxon>Bacteroidota</taxon>
        <taxon>Chitinophagia</taxon>
        <taxon>Chitinophagales</taxon>
        <taxon>Chitinophagaceae</taxon>
        <taxon>Ferruginibacter</taxon>
    </lineage>
</organism>
<dbReference type="SUPFAM" id="SSF82185">
    <property type="entry name" value="Histone H3 K4-specific methyltransferase SET7/9 N-terminal domain"/>
    <property type="match status" value="1"/>
</dbReference>
<dbReference type="EMBL" id="JBHSCZ010000001">
    <property type="protein sequence ID" value="MFC4262137.1"/>
    <property type="molecule type" value="Genomic_DNA"/>
</dbReference>
<dbReference type="Gene3D" id="2.20.110.10">
    <property type="entry name" value="Histone H3 K4-specific methyltransferase SET7/9 N-terminal domain"/>
    <property type="match status" value="1"/>
</dbReference>
<name>A0ABV8QPE8_9BACT</name>
<protein>
    <recommendedName>
        <fullName evidence="3">MORN repeat variant</fullName>
    </recommendedName>
</protein>
<reference evidence="2" key="1">
    <citation type="journal article" date="2019" name="Int. J. Syst. Evol. Microbiol.">
        <title>The Global Catalogue of Microorganisms (GCM) 10K type strain sequencing project: providing services to taxonomists for standard genome sequencing and annotation.</title>
        <authorList>
            <consortium name="The Broad Institute Genomics Platform"/>
            <consortium name="The Broad Institute Genome Sequencing Center for Infectious Disease"/>
            <person name="Wu L."/>
            <person name="Ma J."/>
        </authorList>
    </citation>
    <scope>NUCLEOTIDE SEQUENCE [LARGE SCALE GENOMIC DNA]</scope>
    <source>
        <strain evidence="2">CECT 8289</strain>
    </source>
</reference>
<comment type="caution">
    <text evidence="1">The sequence shown here is derived from an EMBL/GenBank/DDBJ whole genome shotgun (WGS) entry which is preliminary data.</text>
</comment>
<dbReference type="Proteomes" id="UP001595907">
    <property type="component" value="Unassembled WGS sequence"/>
</dbReference>
<proteinExistence type="predicted"/>
<evidence type="ECO:0000313" key="2">
    <source>
        <dbReference type="Proteomes" id="UP001595907"/>
    </source>
</evidence>
<sequence>MKLKFVNIIAFCLIGLQSNAQLKAYKLSETGDTINKVDQKNMKQGKWVLRTEELRGEPGFEEEGIFKNNQKEGIWRRYNLQGDPIGFETYLRGSKDGLQQYYSPLGELIREENWRGFNPDAPYDTIAVYGTGSGEIIDYKIVKAEPYSVKHGIWRYYEPVTGRLYKTEEWDRNNLVLPNTPKAAPVGGKSLGGVKKEVAKTPEMLEWEKKNKGKKNVIRNGQTGL</sequence>
<accession>A0ABV8QPE8</accession>
<evidence type="ECO:0000313" key="1">
    <source>
        <dbReference type="EMBL" id="MFC4262137.1"/>
    </source>
</evidence>
<gene>
    <name evidence="1" type="ORF">ACFOWM_04580</name>
</gene>
<dbReference type="RefSeq" id="WP_379707498.1">
    <property type="nucleotide sequence ID" value="NZ_JBHSCZ010000001.1"/>
</dbReference>
<keyword evidence="2" id="KW-1185">Reference proteome</keyword>
<evidence type="ECO:0008006" key="3">
    <source>
        <dbReference type="Google" id="ProtNLM"/>
    </source>
</evidence>